<protein>
    <recommendedName>
        <fullName evidence="1">DUF7673 domain-containing protein</fullName>
    </recommendedName>
</protein>
<reference evidence="2 3" key="1">
    <citation type="submission" date="2018-12" db="EMBL/GenBank/DDBJ databases">
        <authorList>
            <consortium name="Pathogen Informatics"/>
        </authorList>
    </citation>
    <scope>NUCLEOTIDE SEQUENCE [LARGE SCALE GENOMIC DNA]</scope>
    <source>
        <strain evidence="2 3">NCTC9428</strain>
    </source>
</reference>
<dbReference type="EMBL" id="LR134318">
    <property type="protein sequence ID" value="VEF10852.1"/>
    <property type="molecule type" value="Genomic_DNA"/>
</dbReference>
<accession>A0A448DVR8</accession>
<dbReference type="RefSeq" id="WP_419866600.1">
    <property type="nucleotide sequence ID" value="NZ_LR134318.1"/>
</dbReference>
<feature type="domain" description="DUF7673" evidence="1">
    <location>
        <begin position="105"/>
        <end position="186"/>
    </location>
</feature>
<dbReference type="AlphaFoldDB" id="A0A448DVR8"/>
<sequence>MSGAPFLRDLPEPYFSQSFSYLNAIQNAPSRHRLFEALDLGLNFLRELSARGLISPEDTVEAGRLWGDSADKRLYALPELGSPAPIHPFAKNATLEPVLDMATQSALEHLLALAERDTMQSRKVANFLLAWWNATENGGFDFADLHGLNAHTVSSCSAVFSWIGQNAATPEAIGYAPRFRALALKWHAVR</sequence>
<evidence type="ECO:0000313" key="3">
    <source>
        <dbReference type="Proteomes" id="UP000281909"/>
    </source>
</evidence>
<evidence type="ECO:0000259" key="1">
    <source>
        <dbReference type="Pfam" id="PF24720"/>
    </source>
</evidence>
<evidence type="ECO:0000313" key="2">
    <source>
        <dbReference type="EMBL" id="VEF10852.1"/>
    </source>
</evidence>
<gene>
    <name evidence="2" type="ORF">NCTC9428_02466</name>
</gene>
<organism evidence="2 3">
    <name type="scientific">Pseudomonas fluorescens</name>
    <dbReference type="NCBI Taxonomy" id="294"/>
    <lineage>
        <taxon>Bacteria</taxon>
        <taxon>Pseudomonadati</taxon>
        <taxon>Pseudomonadota</taxon>
        <taxon>Gammaproteobacteria</taxon>
        <taxon>Pseudomonadales</taxon>
        <taxon>Pseudomonadaceae</taxon>
        <taxon>Pseudomonas</taxon>
    </lineage>
</organism>
<dbReference type="Proteomes" id="UP000281909">
    <property type="component" value="Chromosome"/>
</dbReference>
<name>A0A448DVR8_PSEFL</name>
<dbReference type="Pfam" id="PF24720">
    <property type="entry name" value="DUF7673"/>
    <property type="match status" value="1"/>
</dbReference>
<proteinExistence type="predicted"/>
<dbReference type="InterPro" id="IPR056090">
    <property type="entry name" value="DUF7673"/>
</dbReference>